<feature type="compositionally biased region" description="Polar residues" evidence="1">
    <location>
        <begin position="117"/>
        <end position="130"/>
    </location>
</feature>
<feature type="region of interest" description="Disordered" evidence="1">
    <location>
        <begin position="107"/>
        <end position="132"/>
    </location>
</feature>
<sequence length="272" mass="30156">MDLIWPKGFIVNTHNKIQAAELKYRSYKDIWRDGDYIVEMIVDPNNLPQIVPLQGLLIRLKFKGSKLQCQNCFGIGHTKHSCNNARITLEDYKKAIKQLIAQNKASDNGGQIVDSAPLQTEDPQTENTGDSEPALEVVSIEDSNDDPPIVEVTEVVQNNITEHNSNVVNNPTNIENNNDVGMISLETNIALPISTDKATEETIEMPQLPVDHEPIVEEGVHGRSRMKPIKSHINPDLILPSRSRSGSLSKRNSSISGISPQKGQTPSKVKKK</sequence>
<feature type="compositionally biased region" description="Low complexity" evidence="1">
    <location>
        <begin position="237"/>
        <end position="260"/>
    </location>
</feature>
<reference evidence="3" key="1">
    <citation type="submission" date="2021-01" db="EMBL/GenBank/DDBJ databases">
        <title>Caligus Genome Assembly.</title>
        <authorList>
            <person name="Gallardo-Escarate C."/>
        </authorList>
    </citation>
    <scope>NUCLEOTIDE SEQUENCE [LARGE SCALE GENOMIC DNA]</scope>
</reference>
<gene>
    <name evidence="2" type="ORF">FKW44_001360</name>
</gene>
<keyword evidence="3" id="KW-1185">Reference proteome</keyword>
<feature type="compositionally biased region" description="Polar residues" evidence="1">
    <location>
        <begin position="261"/>
        <end position="272"/>
    </location>
</feature>
<evidence type="ECO:0000313" key="3">
    <source>
        <dbReference type="Proteomes" id="UP000595437"/>
    </source>
</evidence>
<dbReference type="EMBL" id="CP045890">
    <property type="protein sequence ID" value="QQP56633.1"/>
    <property type="molecule type" value="Genomic_DNA"/>
</dbReference>
<feature type="region of interest" description="Disordered" evidence="1">
    <location>
        <begin position="220"/>
        <end position="272"/>
    </location>
</feature>
<evidence type="ECO:0000313" key="2">
    <source>
        <dbReference type="EMBL" id="QQP56633.1"/>
    </source>
</evidence>
<dbReference type="Proteomes" id="UP000595437">
    <property type="component" value="Chromosome 1"/>
</dbReference>
<name>A0A7T8KIY6_CALRO</name>
<accession>A0A7T8KIY6</accession>
<proteinExistence type="predicted"/>
<evidence type="ECO:0000256" key="1">
    <source>
        <dbReference type="SAM" id="MobiDB-lite"/>
    </source>
</evidence>
<protein>
    <submittedName>
        <fullName evidence="2">Uncharacterized protein</fullName>
    </submittedName>
</protein>
<organism evidence="2 3">
    <name type="scientific">Caligus rogercresseyi</name>
    <name type="common">Sea louse</name>
    <dbReference type="NCBI Taxonomy" id="217165"/>
    <lineage>
        <taxon>Eukaryota</taxon>
        <taxon>Metazoa</taxon>
        <taxon>Ecdysozoa</taxon>
        <taxon>Arthropoda</taxon>
        <taxon>Crustacea</taxon>
        <taxon>Multicrustacea</taxon>
        <taxon>Hexanauplia</taxon>
        <taxon>Copepoda</taxon>
        <taxon>Siphonostomatoida</taxon>
        <taxon>Caligidae</taxon>
        <taxon>Caligus</taxon>
    </lineage>
</organism>
<dbReference type="AlphaFoldDB" id="A0A7T8KIY6"/>